<feature type="transmembrane region" description="Helical" evidence="1">
    <location>
        <begin position="41"/>
        <end position="70"/>
    </location>
</feature>
<gene>
    <name evidence="2" type="ORF">JMJ58_14965</name>
</gene>
<keyword evidence="3" id="KW-1185">Reference proteome</keyword>
<dbReference type="Proteomes" id="UP000637819">
    <property type="component" value="Chromosome"/>
</dbReference>
<sequence>MAKYTGYITWPALTPDRDEGDAEELKEWMEDPFKRKILYSFYYLTELIKIALVSVLVIIGVGTVIVASNITPSETVLFWIAIAVALTIVLFDSLIDNRIMDLSMEITYCLFMGMGQLYFKVKNARDQEPDVEEDAFMTWIDLFPTLEFLRQKERRRLKR</sequence>
<dbReference type="OrthoDB" id="383510at2157"/>
<organism evidence="2 3">
    <name type="scientific">Haloterrigena salifodinae</name>
    <dbReference type="NCBI Taxonomy" id="2675099"/>
    <lineage>
        <taxon>Archaea</taxon>
        <taxon>Methanobacteriati</taxon>
        <taxon>Methanobacteriota</taxon>
        <taxon>Stenosarchaea group</taxon>
        <taxon>Halobacteria</taxon>
        <taxon>Halobacteriales</taxon>
        <taxon>Natrialbaceae</taxon>
        <taxon>Haloterrigena</taxon>
    </lineage>
</organism>
<proteinExistence type="predicted"/>
<evidence type="ECO:0000313" key="2">
    <source>
        <dbReference type="EMBL" id="QRV14235.1"/>
    </source>
</evidence>
<protein>
    <submittedName>
        <fullName evidence="2">Uncharacterized protein</fullName>
    </submittedName>
</protein>
<dbReference type="GeneID" id="62876451"/>
<accession>A0A8T8DXN1</accession>
<dbReference type="AlphaFoldDB" id="A0A8T8DXN1"/>
<feature type="transmembrane region" description="Helical" evidence="1">
    <location>
        <begin position="76"/>
        <end position="95"/>
    </location>
</feature>
<dbReference type="RefSeq" id="WP_204747093.1">
    <property type="nucleotide sequence ID" value="NZ_CP069188.1"/>
</dbReference>
<name>A0A8T8DXN1_9EURY</name>
<keyword evidence="1" id="KW-0472">Membrane</keyword>
<keyword evidence="1" id="KW-0812">Transmembrane</keyword>
<evidence type="ECO:0000256" key="1">
    <source>
        <dbReference type="SAM" id="Phobius"/>
    </source>
</evidence>
<evidence type="ECO:0000313" key="3">
    <source>
        <dbReference type="Proteomes" id="UP000637819"/>
    </source>
</evidence>
<reference evidence="2 3" key="1">
    <citation type="submission" date="2021-01" db="EMBL/GenBank/DDBJ databases">
        <title>Genome Sequence and Methylation Pattern of Haloterrigena salifodinae BOL5-1, An Extremely Halophilic Archaeon from a Bolivian Salt Mine.</title>
        <authorList>
            <person name="DasSarma P."/>
            <person name="Anton B.P."/>
            <person name="DasSarma S.L."/>
            <person name="von Ehrenheim H.A.L."/>
            <person name="Martinez F.L."/>
            <person name="Guzman D."/>
            <person name="Roberts R.J."/>
            <person name="DasSarma S."/>
        </authorList>
    </citation>
    <scope>NUCLEOTIDE SEQUENCE [LARGE SCALE GENOMIC DNA]</scope>
    <source>
        <strain evidence="2 3">BOL5-1</strain>
    </source>
</reference>
<dbReference type="EMBL" id="CP069188">
    <property type="protein sequence ID" value="QRV14235.1"/>
    <property type="molecule type" value="Genomic_DNA"/>
</dbReference>
<keyword evidence="1" id="KW-1133">Transmembrane helix</keyword>
<dbReference type="KEGG" id="hsal:JMJ58_14965"/>